<dbReference type="EMBL" id="CP036401">
    <property type="protein sequence ID" value="QBI01581.1"/>
    <property type="molecule type" value="Genomic_DNA"/>
</dbReference>
<name>A0ABX5RUD4_9BURK</name>
<dbReference type="InterPro" id="IPR045653">
    <property type="entry name" value="DUF6396"/>
</dbReference>
<dbReference type="RefSeq" id="WP_131145702.1">
    <property type="nucleotide sequence ID" value="NZ_BMWV01000003.1"/>
</dbReference>
<keyword evidence="3" id="KW-1185">Reference proteome</keyword>
<dbReference type="Gene3D" id="1.25.40.10">
    <property type="entry name" value="Tetratricopeptide repeat domain"/>
    <property type="match status" value="1"/>
</dbReference>
<sequence length="271" mass="30062">MEARKLWRSKIGWQLSHGELTTVLNDVRTAAEMGDWGARALMVRFYLRGLGVLDSNRVLAPAPEKAISILQSAATLGQPWAIYDLGIAHQYGYGGVHQSDILAWAHFLKAAELGSPEAQMVLASAYGEAREFVKEEKMLECAYRQRHGDAAYALATYQRAVAGDYLKAIQLFQAGTEYGHRDSATALAILYADGYWSYMGEKYRPAFEQLGIKADAERSCRYEEIAAALEINPDLKLTRLNEVLPLPPAKLPPWNGVADALEPEREGPPTY</sequence>
<reference evidence="2 3" key="1">
    <citation type="submission" date="2019-02" db="EMBL/GenBank/DDBJ databases">
        <title>Draft Genome Sequences of Six Type Strains of the Genus Massilia.</title>
        <authorList>
            <person name="Miess H."/>
            <person name="Frediansyhah A."/>
            <person name="Gross H."/>
        </authorList>
    </citation>
    <scope>NUCLEOTIDE SEQUENCE [LARGE SCALE GENOMIC DNA]</scope>
    <source>
        <strain evidence="2 3">DSM 17472</strain>
    </source>
</reference>
<dbReference type="PANTHER" id="PTHR11102">
    <property type="entry name" value="SEL-1-LIKE PROTEIN"/>
    <property type="match status" value="1"/>
</dbReference>
<dbReference type="Proteomes" id="UP000292307">
    <property type="component" value="Chromosome"/>
</dbReference>
<evidence type="ECO:0000313" key="2">
    <source>
        <dbReference type="EMBL" id="QBI01581.1"/>
    </source>
</evidence>
<organism evidence="2 3">
    <name type="scientific">Pseudoduganella albidiflava</name>
    <dbReference type="NCBI Taxonomy" id="321983"/>
    <lineage>
        <taxon>Bacteria</taxon>
        <taxon>Pseudomonadati</taxon>
        <taxon>Pseudomonadota</taxon>
        <taxon>Betaproteobacteria</taxon>
        <taxon>Burkholderiales</taxon>
        <taxon>Oxalobacteraceae</taxon>
        <taxon>Telluria group</taxon>
        <taxon>Pseudoduganella</taxon>
    </lineage>
</organism>
<evidence type="ECO:0000313" key="3">
    <source>
        <dbReference type="Proteomes" id="UP000292307"/>
    </source>
</evidence>
<dbReference type="InterPro" id="IPR011990">
    <property type="entry name" value="TPR-like_helical_dom_sf"/>
</dbReference>
<dbReference type="SMART" id="SM00671">
    <property type="entry name" value="SEL1"/>
    <property type="match status" value="2"/>
</dbReference>
<dbReference type="PANTHER" id="PTHR11102:SF160">
    <property type="entry name" value="ERAD-ASSOCIATED E3 UBIQUITIN-PROTEIN LIGASE COMPONENT HRD3"/>
    <property type="match status" value="1"/>
</dbReference>
<gene>
    <name evidence="2" type="ORF">EYF70_12510</name>
</gene>
<evidence type="ECO:0000259" key="1">
    <source>
        <dbReference type="Pfam" id="PF19933"/>
    </source>
</evidence>
<dbReference type="SUPFAM" id="SSF81901">
    <property type="entry name" value="HCP-like"/>
    <property type="match status" value="1"/>
</dbReference>
<accession>A0ABX5RUD4</accession>
<feature type="domain" description="DUF6396" evidence="1">
    <location>
        <begin position="202"/>
        <end position="257"/>
    </location>
</feature>
<dbReference type="Pfam" id="PF19933">
    <property type="entry name" value="DUF6396"/>
    <property type="match status" value="1"/>
</dbReference>
<dbReference type="InterPro" id="IPR050767">
    <property type="entry name" value="Sel1_AlgK"/>
</dbReference>
<protein>
    <submittedName>
        <fullName evidence="2">Sel1 repeat family protein</fullName>
    </submittedName>
</protein>
<dbReference type="InterPro" id="IPR006597">
    <property type="entry name" value="Sel1-like"/>
</dbReference>
<proteinExistence type="predicted"/>